<evidence type="ECO:0000256" key="1">
    <source>
        <dbReference type="SAM" id="Phobius"/>
    </source>
</evidence>
<name>A0A518AGK9_9BACT</name>
<dbReference type="AlphaFoldDB" id="A0A518AGK9"/>
<gene>
    <name evidence="2" type="ORF">Pan181_00340</name>
</gene>
<evidence type="ECO:0000313" key="2">
    <source>
        <dbReference type="EMBL" id="QDU53856.1"/>
    </source>
</evidence>
<evidence type="ECO:0000313" key="3">
    <source>
        <dbReference type="Proteomes" id="UP000315750"/>
    </source>
</evidence>
<keyword evidence="1" id="KW-1133">Transmembrane helix</keyword>
<protein>
    <submittedName>
        <fullName evidence="2">Uncharacterized protein</fullName>
    </submittedName>
</protein>
<organism evidence="2 3">
    <name type="scientific">Aeoliella mucimassa</name>
    <dbReference type="NCBI Taxonomy" id="2527972"/>
    <lineage>
        <taxon>Bacteria</taxon>
        <taxon>Pseudomonadati</taxon>
        <taxon>Planctomycetota</taxon>
        <taxon>Planctomycetia</taxon>
        <taxon>Pirellulales</taxon>
        <taxon>Lacipirellulaceae</taxon>
        <taxon>Aeoliella</taxon>
    </lineage>
</organism>
<keyword evidence="3" id="KW-1185">Reference proteome</keyword>
<accession>A0A518AGK9</accession>
<proteinExistence type="predicted"/>
<keyword evidence="1" id="KW-0472">Membrane</keyword>
<dbReference type="Proteomes" id="UP000315750">
    <property type="component" value="Chromosome"/>
</dbReference>
<reference evidence="2 3" key="1">
    <citation type="submission" date="2019-02" db="EMBL/GenBank/DDBJ databases">
        <title>Deep-cultivation of Planctomycetes and their phenomic and genomic characterization uncovers novel biology.</title>
        <authorList>
            <person name="Wiegand S."/>
            <person name="Jogler M."/>
            <person name="Boedeker C."/>
            <person name="Pinto D."/>
            <person name="Vollmers J."/>
            <person name="Rivas-Marin E."/>
            <person name="Kohn T."/>
            <person name="Peeters S.H."/>
            <person name="Heuer A."/>
            <person name="Rast P."/>
            <person name="Oberbeckmann S."/>
            <person name="Bunk B."/>
            <person name="Jeske O."/>
            <person name="Meyerdierks A."/>
            <person name="Storesund J.E."/>
            <person name="Kallscheuer N."/>
            <person name="Luecker S."/>
            <person name="Lage O.M."/>
            <person name="Pohl T."/>
            <person name="Merkel B.J."/>
            <person name="Hornburger P."/>
            <person name="Mueller R.-W."/>
            <person name="Bruemmer F."/>
            <person name="Labrenz M."/>
            <person name="Spormann A.M."/>
            <person name="Op den Camp H."/>
            <person name="Overmann J."/>
            <person name="Amann R."/>
            <person name="Jetten M.S.M."/>
            <person name="Mascher T."/>
            <person name="Medema M.H."/>
            <person name="Devos D.P."/>
            <person name="Kaster A.-K."/>
            <person name="Ovreas L."/>
            <person name="Rohde M."/>
            <person name="Galperin M.Y."/>
            <person name="Jogler C."/>
        </authorList>
    </citation>
    <scope>NUCLEOTIDE SEQUENCE [LARGE SCALE GENOMIC DNA]</scope>
    <source>
        <strain evidence="2 3">Pan181</strain>
    </source>
</reference>
<dbReference type="EMBL" id="CP036278">
    <property type="protein sequence ID" value="QDU53856.1"/>
    <property type="molecule type" value="Genomic_DNA"/>
</dbReference>
<dbReference type="KEGG" id="amuc:Pan181_00340"/>
<keyword evidence="1" id="KW-0812">Transmembrane</keyword>
<sequence>MKAEEQSCQTLTVREPRSLFVFLSVYLLDLYVLVLGFLMFSAVLRFVFGINVLAVFGPRLLPIGMFFLVFLSIYALVHFAVFALLRKKIVIEEGRVTVTCMGCKRTTSLEQCNWYATTAHELSRADRRLLKLRKSTSIGILQLPGSAFCIHRKTYVVLTINQLNCLETIARSSAWL</sequence>
<feature type="transmembrane region" description="Helical" evidence="1">
    <location>
        <begin position="60"/>
        <end position="85"/>
    </location>
</feature>
<feature type="transmembrane region" description="Helical" evidence="1">
    <location>
        <begin position="20"/>
        <end position="48"/>
    </location>
</feature>